<dbReference type="AlphaFoldDB" id="A0A1E8GJ07"/>
<organism evidence="1 2">
    <name type="scientific">Floricoccus tropicus</name>
    <dbReference type="NCBI Taxonomy" id="1859473"/>
    <lineage>
        <taxon>Bacteria</taxon>
        <taxon>Bacillati</taxon>
        <taxon>Bacillota</taxon>
        <taxon>Bacilli</taxon>
        <taxon>Lactobacillales</taxon>
        <taxon>Streptococcaceae</taxon>
        <taxon>Floricoccus</taxon>
    </lineage>
</organism>
<keyword evidence="2" id="KW-1185">Reference proteome</keyword>
<dbReference type="STRING" id="1859473.BG261_08235"/>
<dbReference type="OrthoDB" id="2243657at2"/>
<reference evidence="2" key="1">
    <citation type="submission" date="2016-09" db="EMBL/GenBank/DDBJ databases">
        <title>Draft genome sequence of a novel species of the family Streptococcaceae isolated from flowers.</title>
        <authorList>
            <person name="Chuah L.-O."/>
            <person name="Yap K.-P."/>
            <person name="Thong K.L."/>
            <person name="Liong M.T."/>
            <person name="Ahmad R."/>
            <person name="Rusul G."/>
        </authorList>
    </citation>
    <scope>NUCLEOTIDE SEQUENCE [LARGE SCALE GENOMIC DNA]</scope>
    <source>
        <strain evidence="2">DF1</strain>
    </source>
</reference>
<evidence type="ECO:0000313" key="2">
    <source>
        <dbReference type="Proteomes" id="UP000178622"/>
    </source>
</evidence>
<dbReference type="Pfam" id="PF10112">
    <property type="entry name" value="Halogen_Hydrol"/>
    <property type="match status" value="1"/>
</dbReference>
<name>A0A1E8GJ07_9LACT</name>
<dbReference type="Proteomes" id="UP000178622">
    <property type="component" value="Unassembled WGS sequence"/>
</dbReference>
<proteinExistence type="predicted"/>
<protein>
    <recommendedName>
        <fullName evidence="3">5-bromo-4-chloroindolyl phosphate hydrolysis protein</fullName>
    </recommendedName>
</protein>
<sequence>MWKTIIFLGIAYLIVKYLFLDKKENNNKLNNNIKKSKTNKIQHYKEKGLDDKDIDIFRDTMKEARDNIKYWNSQLPTHEKLEIIEEQTAGLESSKKIFQAIVEEPAEMTKENDFLYKDLPNMVTLVKKYGELTEVRPETQEVKMELAERLYYINKLSERITKNYQAMLIDDVDEIKHALKDKEVEEKVEEYE</sequence>
<accession>A0A1E8GJ07</accession>
<dbReference type="EMBL" id="MKIR01000026">
    <property type="protein sequence ID" value="OFI48262.1"/>
    <property type="molecule type" value="Genomic_DNA"/>
</dbReference>
<evidence type="ECO:0008006" key="3">
    <source>
        <dbReference type="Google" id="ProtNLM"/>
    </source>
</evidence>
<dbReference type="RefSeq" id="WP_070793270.1">
    <property type="nucleotide sequence ID" value="NZ_MKIR01000026.1"/>
</dbReference>
<dbReference type="InterPro" id="IPR018770">
    <property type="entry name" value="ChloroindolylP_hydrolase"/>
</dbReference>
<evidence type="ECO:0000313" key="1">
    <source>
        <dbReference type="EMBL" id="OFI48262.1"/>
    </source>
</evidence>
<comment type="caution">
    <text evidence="1">The sequence shown here is derived from an EMBL/GenBank/DDBJ whole genome shotgun (WGS) entry which is preliminary data.</text>
</comment>
<gene>
    <name evidence="1" type="ORF">BG261_08235</name>
</gene>